<keyword evidence="3" id="KW-1185">Reference proteome</keyword>
<dbReference type="Pfam" id="PF14321">
    <property type="entry name" value="DUF4382"/>
    <property type="match status" value="1"/>
</dbReference>
<sequence>MLLGLALGFSACDKEDDDKATGTSRMEVRLTDAPGDYEKVLIDIRSVEIHTDANASNTSGGWTTLSNINPGVYNLLDFSNGKDTLLAASNLPAGRISQIRLVLGPDNSLVLKDSSIHALKTPSGQTSGLKVKIDADLVPDVTYVVLLDFDASKSIVAKGNGGFNLKPVIRTITQAVAGGIRGNVTPVMANNEIHVIETVPGSNGRIDTVGGFTDANGNYLVKGLNGGIYNVDFYAPNKKKTVDGVIVTNQAITTVNVDMN</sequence>
<accession>A0ABS1C378</accession>
<evidence type="ECO:0000259" key="1">
    <source>
        <dbReference type="Pfam" id="PF14321"/>
    </source>
</evidence>
<gene>
    <name evidence="2" type="ORF">I5M27_11405</name>
</gene>
<reference evidence="2 3" key="1">
    <citation type="submission" date="2020-12" db="EMBL/GenBank/DDBJ databases">
        <title>Bacterial novel species Adhaeribacter sp. BT258 isolated from soil.</title>
        <authorList>
            <person name="Jung H.-Y."/>
        </authorList>
    </citation>
    <scope>NUCLEOTIDE SEQUENCE [LARGE SCALE GENOMIC DNA]</scope>
    <source>
        <strain evidence="2 3">BT258</strain>
    </source>
</reference>
<dbReference type="InterPro" id="IPR013784">
    <property type="entry name" value="Carb-bd-like_fold"/>
</dbReference>
<comment type="caution">
    <text evidence="2">The sequence shown here is derived from an EMBL/GenBank/DDBJ whole genome shotgun (WGS) entry which is preliminary data.</text>
</comment>
<evidence type="ECO:0000313" key="2">
    <source>
        <dbReference type="EMBL" id="MBK0403596.1"/>
    </source>
</evidence>
<dbReference type="InterPro" id="IPR025491">
    <property type="entry name" value="DUF4382"/>
</dbReference>
<organism evidence="2 3">
    <name type="scientific">Adhaeribacter terrigena</name>
    <dbReference type="NCBI Taxonomy" id="2793070"/>
    <lineage>
        <taxon>Bacteria</taxon>
        <taxon>Pseudomonadati</taxon>
        <taxon>Bacteroidota</taxon>
        <taxon>Cytophagia</taxon>
        <taxon>Cytophagales</taxon>
        <taxon>Hymenobacteraceae</taxon>
        <taxon>Adhaeribacter</taxon>
    </lineage>
</organism>
<dbReference type="Proteomes" id="UP000644147">
    <property type="component" value="Unassembled WGS sequence"/>
</dbReference>
<dbReference type="SUPFAM" id="SSF49452">
    <property type="entry name" value="Starch-binding domain-like"/>
    <property type="match status" value="1"/>
</dbReference>
<evidence type="ECO:0000313" key="3">
    <source>
        <dbReference type="Proteomes" id="UP000644147"/>
    </source>
</evidence>
<protein>
    <submittedName>
        <fullName evidence="2">DUF4382 domain-containing protein</fullName>
    </submittedName>
</protein>
<name>A0ABS1C378_9BACT</name>
<dbReference type="Gene3D" id="2.60.40.1120">
    <property type="entry name" value="Carboxypeptidase-like, regulatory domain"/>
    <property type="match status" value="1"/>
</dbReference>
<proteinExistence type="predicted"/>
<dbReference type="EMBL" id="JAEHFX010000005">
    <property type="protein sequence ID" value="MBK0403596.1"/>
    <property type="molecule type" value="Genomic_DNA"/>
</dbReference>
<feature type="domain" description="DUF4382" evidence="1">
    <location>
        <begin position="23"/>
        <end position="167"/>
    </location>
</feature>